<organism evidence="7 8">
    <name type="scientific">Eiseniibacteriota bacterium</name>
    <dbReference type="NCBI Taxonomy" id="2212470"/>
    <lineage>
        <taxon>Bacteria</taxon>
        <taxon>Candidatus Eiseniibacteriota</taxon>
    </lineage>
</organism>
<feature type="transmembrane region" description="Helical" evidence="6">
    <location>
        <begin position="276"/>
        <end position="309"/>
    </location>
</feature>
<dbReference type="AlphaFoldDB" id="A0A956NG15"/>
<keyword evidence="3 6" id="KW-0812">Transmembrane</keyword>
<dbReference type="Pfam" id="PF03706">
    <property type="entry name" value="LPG_synthase_TM"/>
    <property type="match status" value="1"/>
</dbReference>
<gene>
    <name evidence="7" type="ORF">KDA27_20865</name>
</gene>
<dbReference type="PANTHER" id="PTHR37693">
    <property type="entry name" value="PHOSPHATIDYLGLYCEROL LYSYLTRANSFERASE"/>
    <property type="match status" value="1"/>
</dbReference>
<reference evidence="7" key="2">
    <citation type="journal article" date="2021" name="Microbiome">
        <title>Successional dynamics and alternative stable states in a saline activated sludge microbial community over 9 years.</title>
        <authorList>
            <person name="Wang Y."/>
            <person name="Ye J."/>
            <person name="Ju F."/>
            <person name="Liu L."/>
            <person name="Boyd J.A."/>
            <person name="Deng Y."/>
            <person name="Parks D.H."/>
            <person name="Jiang X."/>
            <person name="Yin X."/>
            <person name="Woodcroft B.J."/>
            <person name="Tyson G.W."/>
            <person name="Hugenholtz P."/>
            <person name="Polz M.F."/>
            <person name="Zhang T."/>
        </authorList>
    </citation>
    <scope>NUCLEOTIDE SEQUENCE</scope>
    <source>
        <strain evidence="7">HKST-UBA02</strain>
    </source>
</reference>
<evidence type="ECO:0000256" key="1">
    <source>
        <dbReference type="ARBA" id="ARBA00004651"/>
    </source>
</evidence>
<evidence type="ECO:0000256" key="4">
    <source>
        <dbReference type="ARBA" id="ARBA00022989"/>
    </source>
</evidence>
<evidence type="ECO:0000256" key="6">
    <source>
        <dbReference type="SAM" id="Phobius"/>
    </source>
</evidence>
<dbReference type="Proteomes" id="UP000739538">
    <property type="component" value="Unassembled WGS sequence"/>
</dbReference>
<dbReference type="EMBL" id="JAGQHS010000155">
    <property type="protein sequence ID" value="MCA9758259.1"/>
    <property type="molecule type" value="Genomic_DNA"/>
</dbReference>
<feature type="transmembrane region" description="Helical" evidence="6">
    <location>
        <begin position="321"/>
        <end position="344"/>
    </location>
</feature>
<dbReference type="InterPro" id="IPR022791">
    <property type="entry name" value="L-PG_synthase/AglD"/>
</dbReference>
<protein>
    <submittedName>
        <fullName evidence="7">Flippase-like domain-containing protein</fullName>
    </submittedName>
</protein>
<dbReference type="GO" id="GO:0005886">
    <property type="term" value="C:plasma membrane"/>
    <property type="evidence" value="ECO:0007669"/>
    <property type="project" value="UniProtKB-SubCell"/>
</dbReference>
<feature type="transmembrane region" description="Helical" evidence="6">
    <location>
        <begin position="244"/>
        <end position="270"/>
    </location>
</feature>
<accession>A0A956NG15</accession>
<evidence type="ECO:0000313" key="8">
    <source>
        <dbReference type="Proteomes" id="UP000739538"/>
    </source>
</evidence>
<proteinExistence type="predicted"/>
<comment type="caution">
    <text evidence="7">The sequence shown here is derived from an EMBL/GenBank/DDBJ whole genome shotgun (WGS) entry which is preliminary data.</text>
</comment>
<evidence type="ECO:0000256" key="5">
    <source>
        <dbReference type="ARBA" id="ARBA00023136"/>
    </source>
</evidence>
<feature type="transmembrane region" description="Helical" evidence="6">
    <location>
        <begin position="25"/>
        <end position="42"/>
    </location>
</feature>
<keyword evidence="5 6" id="KW-0472">Membrane</keyword>
<dbReference type="PANTHER" id="PTHR37693:SF1">
    <property type="entry name" value="INTEGRAL MEMBRANE PROTEIN"/>
    <property type="match status" value="1"/>
</dbReference>
<keyword evidence="4 6" id="KW-1133">Transmembrane helix</keyword>
<evidence type="ECO:0000313" key="7">
    <source>
        <dbReference type="EMBL" id="MCA9758259.1"/>
    </source>
</evidence>
<reference evidence="7" key="1">
    <citation type="submission" date="2020-04" db="EMBL/GenBank/DDBJ databases">
        <authorList>
            <person name="Zhang T."/>
        </authorList>
    </citation>
    <scope>NUCLEOTIDE SEQUENCE</scope>
    <source>
        <strain evidence="7">HKST-UBA02</strain>
    </source>
</reference>
<evidence type="ECO:0000256" key="2">
    <source>
        <dbReference type="ARBA" id="ARBA00022475"/>
    </source>
</evidence>
<name>A0A956NG15_UNCEI</name>
<keyword evidence="2" id="KW-1003">Cell membrane</keyword>
<evidence type="ECO:0000256" key="3">
    <source>
        <dbReference type="ARBA" id="ARBA00022692"/>
    </source>
</evidence>
<sequence>MNDVGVNDVGSNADRQQHRTRIRSALARVPLWIGLGAILNLVLVELGPGRRGMLSLRQFDPWFVVLGAAFAFVPWITHVARIRIWSRALGYELSVRSALRVVTSSQVFAAVTPTSVGGAPAKGALLYREGLPAGAALSLTVLGTLEDAWFFAWSIPVAILLSPRLTFSDLSPLVGDAAHGVMQRIVHVTTSPSGVLVLAAVGLILCALLPWVRRRFGGRFRIWWRSAKEQSLEAGRLFWKQRRLLLLTLPLTTVQWCARYAIIYMLALGLGLEVDVWLLFVLQCLVFGLMVLVPTPGAAGGAEGVFLFFHEGIAGNEVSLLLVGWRALTFLLPVTAGAVVLLALERATRER</sequence>
<feature type="transmembrane region" description="Helical" evidence="6">
    <location>
        <begin position="185"/>
        <end position="212"/>
    </location>
</feature>
<feature type="transmembrane region" description="Helical" evidence="6">
    <location>
        <begin position="62"/>
        <end position="80"/>
    </location>
</feature>
<comment type="subcellular location">
    <subcellularLocation>
        <location evidence="1">Cell membrane</location>
        <topology evidence="1">Multi-pass membrane protein</topology>
    </subcellularLocation>
</comment>